<dbReference type="Pfam" id="PF00171">
    <property type="entry name" value="Aldedh"/>
    <property type="match status" value="1"/>
</dbReference>
<proteinExistence type="predicted"/>
<evidence type="ECO:0000313" key="4">
    <source>
        <dbReference type="EMBL" id="VEA77498.1"/>
    </source>
</evidence>
<accession>A0A447R5F3</accession>
<evidence type="ECO:0000259" key="3">
    <source>
        <dbReference type="Pfam" id="PF00171"/>
    </source>
</evidence>
<dbReference type="AlphaFoldDB" id="A0A447R5F3"/>
<keyword evidence="1 4" id="KW-0560">Oxidoreductase</keyword>
<dbReference type="Gene3D" id="3.40.605.10">
    <property type="entry name" value="Aldehyde Dehydrogenase, Chain A, domain 1"/>
    <property type="match status" value="1"/>
</dbReference>
<dbReference type="InterPro" id="IPR015590">
    <property type="entry name" value="Aldehyde_DH_dom"/>
</dbReference>
<evidence type="ECO:0000313" key="5">
    <source>
        <dbReference type="Proteomes" id="UP000275676"/>
    </source>
</evidence>
<dbReference type="EC" id="1.2.1.-" evidence="4"/>
<feature type="domain" description="Aldehyde dehydrogenase" evidence="3">
    <location>
        <begin position="9"/>
        <end position="134"/>
    </location>
</feature>
<keyword evidence="2" id="KW-0520">NAD</keyword>
<dbReference type="PANTHER" id="PTHR11699">
    <property type="entry name" value="ALDEHYDE DEHYDROGENASE-RELATED"/>
    <property type="match status" value="1"/>
</dbReference>
<gene>
    <name evidence="4" type="primary">astD_2</name>
    <name evidence="4" type="ORF">NCTC10047_03416</name>
</gene>
<dbReference type="EC" id="1.2.1.71" evidence="4"/>
<dbReference type="EMBL" id="LR134156">
    <property type="protein sequence ID" value="VEA77498.1"/>
    <property type="molecule type" value="Genomic_DNA"/>
</dbReference>
<protein>
    <submittedName>
        <fullName evidence="4">Succinylglutamic semialdehyde dehydrogenase</fullName>
        <ecNumber evidence="4">1.2.1.-</ecNumber>
        <ecNumber evidence="4">1.2.1.71</ecNumber>
    </submittedName>
</protein>
<evidence type="ECO:0000256" key="1">
    <source>
        <dbReference type="ARBA" id="ARBA00023002"/>
    </source>
</evidence>
<dbReference type="SUPFAM" id="SSF53720">
    <property type="entry name" value="ALDH-like"/>
    <property type="match status" value="1"/>
</dbReference>
<organism evidence="4 5">
    <name type="scientific">Salmonella enterica subsp. arizonae</name>
    <dbReference type="NCBI Taxonomy" id="59203"/>
    <lineage>
        <taxon>Bacteria</taxon>
        <taxon>Pseudomonadati</taxon>
        <taxon>Pseudomonadota</taxon>
        <taxon>Gammaproteobacteria</taxon>
        <taxon>Enterobacterales</taxon>
        <taxon>Enterobacteriaceae</taxon>
        <taxon>Salmonella</taxon>
    </lineage>
</organism>
<name>A0A447R5F3_SALER</name>
<dbReference type="InterPro" id="IPR016161">
    <property type="entry name" value="Ald_DH/histidinol_DH"/>
</dbReference>
<dbReference type="Proteomes" id="UP000275676">
    <property type="component" value="Chromosome"/>
</dbReference>
<evidence type="ECO:0000256" key="2">
    <source>
        <dbReference type="ARBA" id="ARBA00023027"/>
    </source>
</evidence>
<reference evidence="4 5" key="1">
    <citation type="submission" date="2018-12" db="EMBL/GenBank/DDBJ databases">
        <authorList>
            <consortium name="Pathogen Informatics"/>
        </authorList>
    </citation>
    <scope>NUCLEOTIDE SEQUENCE [LARGE SCALE GENOMIC DNA]</scope>
    <source>
        <strain evidence="4 5">NCTC10047</strain>
    </source>
</reference>
<dbReference type="InterPro" id="IPR016162">
    <property type="entry name" value="Ald_DH_N"/>
</dbReference>
<sequence>MTLWINGDWITGQGERRSKTNPVSAEILWQGNDAAAAQVTEACQAARAAFPRWARQPFAARQAIVEKFAVLLEAHKTDLTAVIARETGKPRWEAATEVTAMINKIAISIKAYHARTGEQKNELADGAATLRHRPHVCWRYSGLITFPAIYRMVILCPRCWQAIR</sequence>
<dbReference type="GO" id="GO:0043824">
    <property type="term" value="F:succinylglutamate-semialdehyde dehydrogenase activity"/>
    <property type="evidence" value="ECO:0007669"/>
    <property type="project" value="UniProtKB-EC"/>
</dbReference>